<evidence type="ECO:0000256" key="1">
    <source>
        <dbReference type="ARBA" id="ARBA00004141"/>
    </source>
</evidence>
<keyword evidence="11" id="KW-0407">Ion channel</keyword>
<evidence type="ECO:0000256" key="6">
    <source>
        <dbReference type="ARBA" id="ARBA00022826"/>
    </source>
</evidence>
<protein>
    <submittedName>
        <fullName evidence="14">DUF1211 domain-containing protein</fullName>
    </submittedName>
</protein>
<evidence type="ECO:0000256" key="4">
    <source>
        <dbReference type="ARBA" id="ARBA00022538"/>
    </source>
</evidence>
<feature type="transmembrane region" description="Helical" evidence="13">
    <location>
        <begin position="26"/>
        <end position="47"/>
    </location>
</feature>
<evidence type="ECO:0000256" key="10">
    <source>
        <dbReference type="ARBA" id="ARBA00023136"/>
    </source>
</evidence>
<feature type="transmembrane region" description="Helical" evidence="13">
    <location>
        <begin position="126"/>
        <end position="146"/>
    </location>
</feature>
<evidence type="ECO:0000256" key="8">
    <source>
        <dbReference type="ARBA" id="ARBA00022989"/>
    </source>
</evidence>
<evidence type="ECO:0000256" key="2">
    <source>
        <dbReference type="ARBA" id="ARBA00006920"/>
    </source>
</evidence>
<keyword evidence="8 13" id="KW-1133">Transmembrane helix</keyword>
<organism evidence="14 15">
    <name type="scientific">Methanoculleus frigidifontis</name>
    <dbReference type="NCBI Taxonomy" id="2584085"/>
    <lineage>
        <taxon>Archaea</taxon>
        <taxon>Methanobacteriati</taxon>
        <taxon>Methanobacteriota</taxon>
        <taxon>Stenosarchaea group</taxon>
        <taxon>Methanomicrobia</taxon>
        <taxon>Methanomicrobiales</taxon>
        <taxon>Methanomicrobiaceae</taxon>
        <taxon>Methanoculleus</taxon>
    </lineage>
</organism>
<name>A0ABT8MB76_9EURY</name>
<feature type="transmembrane region" description="Helical" evidence="13">
    <location>
        <begin position="67"/>
        <end position="86"/>
    </location>
</feature>
<evidence type="ECO:0000256" key="3">
    <source>
        <dbReference type="ARBA" id="ARBA00022448"/>
    </source>
</evidence>
<evidence type="ECO:0000313" key="15">
    <source>
        <dbReference type="Proteomes" id="UP001168338"/>
    </source>
</evidence>
<evidence type="ECO:0000256" key="9">
    <source>
        <dbReference type="ARBA" id="ARBA00023065"/>
    </source>
</evidence>
<dbReference type="RefSeq" id="WP_301664324.1">
    <property type="nucleotide sequence ID" value="NZ_VCYH01000006.1"/>
</dbReference>
<dbReference type="PANTHER" id="PTHR31462:SF5">
    <property type="entry name" value="ENDOSOMAL_LYSOSOMAL PROTON CHANNEL TMEM175"/>
    <property type="match status" value="1"/>
</dbReference>
<keyword evidence="6" id="KW-0631">Potassium channel</keyword>
<evidence type="ECO:0000256" key="5">
    <source>
        <dbReference type="ARBA" id="ARBA00022692"/>
    </source>
</evidence>
<accession>A0ABT8MB76</accession>
<dbReference type="InterPro" id="IPR010617">
    <property type="entry name" value="TMEM175-like"/>
</dbReference>
<feature type="transmembrane region" description="Helical" evidence="13">
    <location>
        <begin position="167"/>
        <end position="187"/>
    </location>
</feature>
<evidence type="ECO:0000256" key="7">
    <source>
        <dbReference type="ARBA" id="ARBA00022958"/>
    </source>
</evidence>
<keyword evidence="10 13" id="KW-0472">Membrane</keyword>
<evidence type="ECO:0000256" key="13">
    <source>
        <dbReference type="SAM" id="Phobius"/>
    </source>
</evidence>
<comment type="subcellular location">
    <subcellularLocation>
        <location evidence="1">Membrane</location>
        <topology evidence="1">Multi-pass membrane protein</topology>
    </subcellularLocation>
</comment>
<comment type="similarity">
    <text evidence="2">Belongs to the TMEM175 family.</text>
</comment>
<keyword evidence="4" id="KW-0633">Potassium transport</keyword>
<comment type="catalytic activity">
    <reaction evidence="12">
        <text>K(+)(in) = K(+)(out)</text>
        <dbReference type="Rhea" id="RHEA:29463"/>
        <dbReference type="ChEBI" id="CHEBI:29103"/>
    </reaction>
</comment>
<gene>
    <name evidence="14" type="ORF">FGU65_09780</name>
</gene>
<dbReference type="EMBL" id="VCYH01000006">
    <property type="protein sequence ID" value="MDN7025176.1"/>
    <property type="molecule type" value="Genomic_DNA"/>
</dbReference>
<feature type="transmembrane region" description="Helical" evidence="13">
    <location>
        <begin position="98"/>
        <end position="120"/>
    </location>
</feature>
<keyword evidence="15" id="KW-1185">Reference proteome</keyword>
<evidence type="ECO:0000313" key="14">
    <source>
        <dbReference type="EMBL" id="MDN7025176.1"/>
    </source>
</evidence>
<keyword evidence="7" id="KW-0630">Potassium</keyword>
<evidence type="ECO:0000256" key="11">
    <source>
        <dbReference type="ARBA" id="ARBA00023303"/>
    </source>
</evidence>
<evidence type="ECO:0000256" key="12">
    <source>
        <dbReference type="ARBA" id="ARBA00034430"/>
    </source>
</evidence>
<sequence length="212" mass="22904">MPSQNRSGEAEKRCEQIGFAKNRLEALTDGIFAVAMTLIVVGMFPEALQTASAGSAAAIVARAVPDVYHYVVAFLILAGFWIGHHMQTRYLRAIDRPFLQINIFILMSVALVPFTSSIAGDFPYDPLAAVLFEGNVLVVGLLLVLAGRYIRTHPCLLSDRSDPEALTVGWMRGLVIPGLSAVGILLALAGVPWTTTIYIAAPILLRIIGTRD</sequence>
<dbReference type="PANTHER" id="PTHR31462">
    <property type="entry name" value="ENDOSOMAL/LYSOSOMAL POTASSIUM CHANNEL TMEM175"/>
    <property type="match status" value="1"/>
</dbReference>
<keyword evidence="5 13" id="KW-0812">Transmembrane</keyword>
<dbReference type="Proteomes" id="UP001168338">
    <property type="component" value="Unassembled WGS sequence"/>
</dbReference>
<keyword evidence="3" id="KW-0813">Transport</keyword>
<proteinExistence type="inferred from homology"/>
<keyword evidence="9" id="KW-0406">Ion transport</keyword>
<reference evidence="14" key="1">
    <citation type="submission" date="2019-05" db="EMBL/GenBank/DDBJ databases">
        <title>Methanoculleus sp. FWC-SCC1, a methanogenic archaeon isolated from deep marine cold seep.</title>
        <authorList>
            <person name="Chen Y.-W."/>
            <person name="Chen S.-C."/>
            <person name="Teng N.-H."/>
            <person name="Lai M.-C."/>
        </authorList>
    </citation>
    <scope>NUCLEOTIDE SEQUENCE</scope>
    <source>
        <strain evidence="14">FWC-SCC1</strain>
    </source>
</reference>
<comment type="caution">
    <text evidence="14">The sequence shown here is derived from an EMBL/GenBank/DDBJ whole genome shotgun (WGS) entry which is preliminary data.</text>
</comment>
<dbReference type="Pfam" id="PF06736">
    <property type="entry name" value="TMEM175"/>
    <property type="match status" value="1"/>
</dbReference>